<dbReference type="EMBL" id="CAEZTS010000067">
    <property type="protein sequence ID" value="CAB4579131.1"/>
    <property type="molecule type" value="Genomic_DNA"/>
</dbReference>
<keyword evidence="1" id="KW-0812">Transmembrane</keyword>
<feature type="transmembrane region" description="Helical" evidence="1">
    <location>
        <begin position="37"/>
        <end position="55"/>
    </location>
</feature>
<feature type="transmembrane region" description="Helical" evidence="1">
    <location>
        <begin position="101"/>
        <end position="122"/>
    </location>
</feature>
<reference evidence="2" key="1">
    <citation type="submission" date="2020-05" db="EMBL/GenBank/DDBJ databases">
        <authorList>
            <person name="Chiriac C."/>
            <person name="Salcher M."/>
            <person name="Ghai R."/>
            <person name="Kavagutti S V."/>
        </authorList>
    </citation>
    <scope>NUCLEOTIDE SEQUENCE</scope>
</reference>
<name>A0A6J6ERG1_9ZZZZ</name>
<protein>
    <submittedName>
        <fullName evidence="2">Unannotated protein</fullName>
    </submittedName>
</protein>
<organism evidence="2">
    <name type="scientific">freshwater metagenome</name>
    <dbReference type="NCBI Taxonomy" id="449393"/>
    <lineage>
        <taxon>unclassified sequences</taxon>
        <taxon>metagenomes</taxon>
        <taxon>ecological metagenomes</taxon>
    </lineage>
</organism>
<keyword evidence="1" id="KW-0472">Membrane</keyword>
<keyword evidence="1" id="KW-1133">Transmembrane helix</keyword>
<dbReference type="AlphaFoldDB" id="A0A6J6ERG1"/>
<sequence length="124" mass="13065">MRRFGPLVPIGVALILGLLAALLLVGSDSAWRGAPGFVLAVASIPTLPLFGVPVMGGTVRWILAIATSLVLWYGIGTLAARRSTSRVVTSWPEWRREYVRLSIGVWAGSLVGLGVAATVLSVNL</sequence>
<proteinExistence type="predicted"/>
<accession>A0A6J6ERG1</accession>
<feature type="transmembrane region" description="Helical" evidence="1">
    <location>
        <begin position="6"/>
        <end position="25"/>
    </location>
</feature>
<feature type="transmembrane region" description="Helical" evidence="1">
    <location>
        <begin position="61"/>
        <end position="80"/>
    </location>
</feature>
<evidence type="ECO:0000256" key="1">
    <source>
        <dbReference type="SAM" id="Phobius"/>
    </source>
</evidence>
<evidence type="ECO:0000313" key="2">
    <source>
        <dbReference type="EMBL" id="CAB4579131.1"/>
    </source>
</evidence>
<gene>
    <name evidence="2" type="ORF">UFOPK1722_00895</name>
</gene>